<dbReference type="RefSeq" id="WP_243376706.1">
    <property type="nucleotide sequence ID" value="NZ_JAKZJU020000001.1"/>
</dbReference>
<dbReference type="Proteomes" id="UP001165481">
    <property type="component" value="Unassembled WGS sequence"/>
</dbReference>
<keyword evidence="1" id="KW-0732">Signal</keyword>
<accession>A0ABT7ISN7</accession>
<feature type="chain" id="PRO_5045489933" description="Lipoprotein" evidence="1">
    <location>
        <begin position="26"/>
        <end position="52"/>
    </location>
</feature>
<organism evidence="2 3">
    <name type="scientific">Mesosutterella faecium</name>
    <dbReference type="NCBI Taxonomy" id="2925194"/>
    <lineage>
        <taxon>Bacteria</taxon>
        <taxon>Pseudomonadati</taxon>
        <taxon>Pseudomonadota</taxon>
        <taxon>Betaproteobacteria</taxon>
        <taxon>Burkholderiales</taxon>
        <taxon>Sutterellaceae</taxon>
        <taxon>Mesosutterella</taxon>
    </lineage>
</organism>
<sequence length="52" mass="4899">MMKSILRVLAGACLALTLAGCNVFAVNGAAGASGTIHFLAPAGGAPAAGASR</sequence>
<proteinExistence type="predicted"/>
<feature type="signal peptide" evidence="1">
    <location>
        <begin position="1"/>
        <end position="25"/>
    </location>
</feature>
<dbReference type="EMBL" id="JAKZJU020000001">
    <property type="protein sequence ID" value="MDL2060287.1"/>
    <property type="molecule type" value="Genomic_DNA"/>
</dbReference>
<gene>
    <name evidence="2" type="ORF">MUN46_010100</name>
</gene>
<evidence type="ECO:0008006" key="4">
    <source>
        <dbReference type="Google" id="ProtNLM"/>
    </source>
</evidence>
<protein>
    <recommendedName>
        <fullName evidence="4">Lipoprotein</fullName>
    </recommendedName>
</protein>
<comment type="caution">
    <text evidence="2">The sequence shown here is derived from an EMBL/GenBank/DDBJ whole genome shotgun (WGS) entry which is preliminary data.</text>
</comment>
<keyword evidence="3" id="KW-1185">Reference proteome</keyword>
<evidence type="ECO:0000313" key="2">
    <source>
        <dbReference type="EMBL" id="MDL2060287.1"/>
    </source>
</evidence>
<evidence type="ECO:0000313" key="3">
    <source>
        <dbReference type="Proteomes" id="UP001165481"/>
    </source>
</evidence>
<reference evidence="2" key="1">
    <citation type="submission" date="2023-03" db="EMBL/GenBank/DDBJ databases">
        <title>Mesosutterella sp. nov. isolated from porcine feces.</title>
        <authorList>
            <person name="Yu S."/>
        </authorList>
    </citation>
    <scope>NUCLEOTIDE SEQUENCE</scope>
    <source>
        <strain evidence="2">AGMB02718</strain>
    </source>
</reference>
<name>A0ABT7ISN7_9BURK</name>
<dbReference type="PROSITE" id="PS51257">
    <property type="entry name" value="PROKAR_LIPOPROTEIN"/>
    <property type="match status" value="1"/>
</dbReference>
<evidence type="ECO:0000256" key="1">
    <source>
        <dbReference type="SAM" id="SignalP"/>
    </source>
</evidence>